<reference evidence="1" key="1">
    <citation type="submission" date="2020-06" db="EMBL/GenBank/DDBJ databases">
        <title>Characterization of fructooligosaccharide metabolism and fructooligosaccharide-degrading enzymes in human commensal butyrate producers.</title>
        <authorList>
            <person name="Tanno H."/>
            <person name="Fujii T."/>
            <person name="Hirano K."/>
            <person name="Maeno S."/>
            <person name="Tonozuka T."/>
            <person name="Sakamoto M."/>
            <person name="Ohkuma M."/>
            <person name="Tochio T."/>
            <person name="Endo A."/>
        </authorList>
    </citation>
    <scope>NUCLEOTIDE SEQUENCE</scope>
    <source>
        <strain evidence="1">JCM 17466</strain>
    </source>
</reference>
<dbReference type="AlphaFoldDB" id="A0A916VF82"/>
<evidence type="ECO:0000313" key="1">
    <source>
        <dbReference type="EMBL" id="GFO86542.1"/>
    </source>
</evidence>
<comment type="caution">
    <text evidence="1">The sequence shown here is derived from an EMBL/GenBank/DDBJ whole genome shotgun (WGS) entry which is preliminary data.</text>
</comment>
<protein>
    <submittedName>
        <fullName evidence="1">Uncharacterized protein</fullName>
    </submittedName>
</protein>
<dbReference type="EMBL" id="BLYI01000067">
    <property type="protein sequence ID" value="GFO86542.1"/>
    <property type="molecule type" value="Genomic_DNA"/>
</dbReference>
<name>A0A916VF82_9FIRM</name>
<sequence length="63" mass="7331">MGCKMARRTDQYHGWECEISGGECMFLYPDDEECLKRCDGEPKVEEKKEPQWHQTGAAGGYWE</sequence>
<keyword evidence="2" id="KW-1185">Reference proteome</keyword>
<dbReference type="RefSeq" id="WP_201312190.1">
    <property type="nucleotide sequence ID" value="NZ_BLYI01000067.1"/>
</dbReference>
<proteinExistence type="predicted"/>
<dbReference type="Proteomes" id="UP000613208">
    <property type="component" value="Unassembled WGS sequence"/>
</dbReference>
<gene>
    <name evidence="1" type="ORF">ANBU17_28890</name>
</gene>
<evidence type="ECO:0000313" key="2">
    <source>
        <dbReference type="Proteomes" id="UP000613208"/>
    </source>
</evidence>
<organism evidence="1 2">
    <name type="scientific">Anaerostipes butyraticus</name>
    <dbReference type="NCBI Taxonomy" id="645466"/>
    <lineage>
        <taxon>Bacteria</taxon>
        <taxon>Bacillati</taxon>
        <taxon>Bacillota</taxon>
        <taxon>Clostridia</taxon>
        <taxon>Lachnospirales</taxon>
        <taxon>Lachnospiraceae</taxon>
        <taxon>Anaerostipes</taxon>
    </lineage>
</organism>
<accession>A0A916VF82</accession>